<protein>
    <submittedName>
        <fullName evidence="1">Uncharacterized protein</fullName>
    </submittedName>
</protein>
<evidence type="ECO:0000313" key="2">
    <source>
        <dbReference type="Proteomes" id="UP000195963"/>
    </source>
</evidence>
<dbReference type="RefSeq" id="WP_087845711.1">
    <property type="nucleotide sequence ID" value="NZ_FYAK01000006.1"/>
</dbReference>
<dbReference type="AlphaFoldDB" id="A0A1Y6MKQ6"/>
<keyword evidence="2" id="KW-1185">Reference proteome</keyword>
<evidence type="ECO:0000313" key="1">
    <source>
        <dbReference type="EMBL" id="SMY37012.1"/>
    </source>
</evidence>
<sequence length="173" mass="19483">MRLTRRGWNNVIIIGVLAFIAVIQLPELIRARFTPTEMNTSSVVIPLFAQNRIIQRLVLPTMTFQQSAMGWKSQPVVTFDIAAVIARWQTLKGTKISQQQLSVLKKQLLLPHTVEAWFVGLSQPQRITAYQLSHFWLLNTGTGEWLAVTVAGDFLFPPLSSKLSLLSEQVKNA</sequence>
<organism evidence="1 2">
    <name type="scientific">Photobacterium malacitanum</name>
    <dbReference type="NCBI Taxonomy" id="2204294"/>
    <lineage>
        <taxon>Bacteria</taxon>
        <taxon>Pseudomonadati</taxon>
        <taxon>Pseudomonadota</taxon>
        <taxon>Gammaproteobacteria</taxon>
        <taxon>Vibrionales</taxon>
        <taxon>Vibrionaceae</taxon>
        <taxon>Photobacterium</taxon>
    </lineage>
</organism>
<accession>A0A1Y6MKQ6</accession>
<name>A0A1Y6MKQ6_9GAMM</name>
<dbReference type="EMBL" id="FYAK01000006">
    <property type="protein sequence ID" value="SMY37012.1"/>
    <property type="molecule type" value="Genomic_DNA"/>
</dbReference>
<dbReference type="Proteomes" id="UP000195963">
    <property type="component" value="Unassembled WGS sequence"/>
</dbReference>
<reference evidence="2" key="1">
    <citation type="submission" date="2017-06" db="EMBL/GenBank/DDBJ databases">
        <authorList>
            <person name="Rodrigo-Torres L."/>
            <person name="Arahal R.D."/>
            <person name="Lucena T."/>
        </authorList>
    </citation>
    <scope>NUCLEOTIDE SEQUENCE [LARGE SCALE GENOMIC DNA]</scope>
    <source>
        <strain evidence="2">CECT 9190</strain>
    </source>
</reference>
<proteinExistence type="predicted"/>
<gene>
    <name evidence="1" type="ORF">PMAL9190_02779</name>
</gene>